<evidence type="ECO:0000313" key="11">
    <source>
        <dbReference type="EMBL" id="XBY23429.1"/>
    </source>
</evidence>
<comment type="catalytic activity">
    <reaction evidence="1 9">
        <text>UDP-alpha-D-glucose = UDP-alpha-D-galactose</text>
        <dbReference type="Rhea" id="RHEA:22168"/>
        <dbReference type="ChEBI" id="CHEBI:58885"/>
        <dbReference type="ChEBI" id="CHEBI:66914"/>
        <dbReference type="EC" id="5.1.3.2"/>
    </reaction>
</comment>
<keyword evidence="9" id="KW-0119">Carbohydrate metabolism</keyword>
<keyword evidence="8 9" id="KW-0413">Isomerase</keyword>
<evidence type="ECO:0000256" key="7">
    <source>
        <dbReference type="ARBA" id="ARBA00023027"/>
    </source>
</evidence>
<comment type="subunit">
    <text evidence="9">Homodimer.</text>
</comment>
<name>A0AAU7WSP9_9PSED</name>
<comment type="cofactor">
    <cofactor evidence="2 9">
        <name>NAD(+)</name>
        <dbReference type="ChEBI" id="CHEBI:57540"/>
    </cofactor>
</comment>
<evidence type="ECO:0000256" key="5">
    <source>
        <dbReference type="ARBA" id="ARBA00013189"/>
    </source>
</evidence>
<evidence type="ECO:0000256" key="8">
    <source>
        <dbReference type="ARBA" id="ARBA00023235"/>
    </source>
</evidence>
<accession>A0AAU7WSP9</accession>
<dbReference type="NCBIfam" id="NF007956">
    <property type="entry name" value="PRK10675.1"/>
    <property type="match status" value="1"/>
</dbReference>
<proteinExistence type="inferred from homology"/>
<evidence type="ECO:0000256" key="6">
    <source>
        <dbReference type="ARBA" id="ARBA00018569"/>
    </source>
</evidence>
<dbReference type="EC" id="5.1.3.2" evidence="5 9"/>
<evidence type="ECO:0000256" key="9">
    <source>
        <dbReference type="RuleBase" id="RU366046"/>
    </source>
</evidence>
<dbReference type="GO" id="GO:0006012">
    <property type="term" value="P:galactose metabolic process"/>
    <property type="evidence" value="ECO:0007669"/>
    <property type="project" value="InterPro"/>
</dbReference>
<dbReference type="Gene3D" id="3.90.25.10">
    <property type="entry name" value="UDP-galactose 4-epimerase, domain 1"/>
    <property type="match status" value="1"/>
</dbReference>
<comment type="similarity">
    <text evidence="4 9">Belongs to the NAD(P)-dependent epimerase/dehydratase family.</text>
</comment>
<dbReference type="RefSeq" id="WP_350403751.1">
    <property type="nucleotide sequence ID" value="NZ_CP158490.1"/>
</dbReference>
<dbReference type="InterPro" id="IPR036291">
    <property type="entry name" value="NAD(P)-bd_dom_sf"/>
</dbReference>
<evidence type="ECO:0000259" key="10">
    <source>
        <dbReference type="Pfam" id="PF16363"/>
    </source>
</evidence>
<dbReference type="PANTHER" id="PTHR43725:SF47">
    <property type="entry name" value="UDP-GLUCOSE 4-EPIMERASE"/>
    <property type="match status" value="1"/>
</dbReference>
<dbReference type="Pfam" id="PF16363">
    <property type="entry name" value="GDP_Man_Dehyd"/>
    <property type="match status" value="1"/>
</dbReference>
<feature type="domain" description="NAD(P)-binding" evidence="10">
    <location>
        <begin position="4"/>
        <end position="325"/>
    </location>
</feature>
<evidence type="ECO:0000256" key="1">
    <source>
        <dbReference type="ARBA" id="ARBA00000083"/>
    </source>
</evidence>
<dbReference type="AlphaFoldDB" id="A0AAU7WSP9"/>
<dbReference type="GO" id="GO:0003978">
    <property type="term" value="F:UDP-glucose 4-epimerase activity"/>
    <property type="evidence" value="ECO:0007669"/>
    <property type="project" value="UniProtKB-UniRule"/>
</dbReference>
<dbReference type="NCBIfam" id="TIGR01179">
    <property type="entry name" value="galE"/>
    <property type="match status" value="1"/>
</dbReference>
<evidence type="ECO:0000256" key="4">
    <source>
        <dbReference type="ARBA" id="ARBA00007637"/>
    </source>
</evidence>
<dbReference type="InterPro" id="IPR016040">
    <property type="entry name" value="NAD(P)-bd_dom"/>
</dbReference>
<organism evidence="11">
    <name type="scientific">Pseudomonas sp. W17</name>
    <dbReference type="NCBI Taxonomy" id="3144407"/>
    <lineage>
        <taxon>Bacteria</taxon>
        <taxon>Pseudomonadati</taxon>
        <taxon>Pseudomonadota</taxon>
        <taxon>Gammaproteobacteria</taxon>
        <taxon>Pseudomonadales</taxon>
        <taxon>Pseudomonadaceae</taxon>
        <taxon>Pseudomonas</taxon>
    </lineage>
</organism>
<keyword evidence="7 9" id="KW-0520">NAD</keyword>
<dbReference type="InterPro" id="IPR005886">
    <property type="entry name" value="UDP_G4E"/>
</dbReference>
<dbReference type="CDD" id="cd05247">
    <property type="entry name" value="UDP_G4E_1_SDR_e"/>
    <property type="match status" value="1"/>
</dbReference>
<dbReference type="GO" id="GO:0005829">
    <property type="term" value="C:cytosol"/>
    <property type="evidence" value="ECO:0007669"/>
    <property type="project" value="TreeGrafter"/>
</dbReference>
<protein>
    <recommendedName>
        <fullName evidence="6 9">UDP-glucose 4-epimerase</fullName>
        <ecNumber evidence="5 9">5.1.3.2</ecNumber>
    </recommendedName>
</protein>
<sequence>MRFLITGGAGYIGSHTLLELLQAGHEAVVLDNLCNSSMLSLQRVQQITGVAPVFVQGDVCDRAVLDRIFTQYEIDGVLHFAGLKAVGESVKQPLSYYQNNVSGSITLCQAMATAGVYRLVFSSSATVYGDPVQIPLVENSPLGTPTNPYGTSKLMVEKILQDMAAADPRWSVALLRYFNPVGAHQSGLMGEDPNGLPENLLPYISRVAVGKLERLSIYGNDYPTPDGTGVRDYIHVVDLAKGHIAAVNYISQHTGINAWNLGTGVGYSVLEMIRAFEDASGCTIPYTLSPRRQGDIAQCWSDPSKALHDLGWKAERGLKEMMEDTWRWQSNNPDGYRSFE</sequence>
<dbReference type="EMBL" id="CP158490">
    <property type="protein sequence ID" value="XBY23429.1"/>
    <property type="molecule type" value="Genomic_DNA"/>
</dbReference>
<evidence type="ECO:0000256" key="2">
    <source>
        <dbReference type="ARBA" id="ARBA00001911"/>
    </source>
</evidence>
<evidence type="ECO:0000256" key="3">
    <source>
        <dbReference type="ARBA" id="ARBA00004947"/>
    </source>
</evidence>
<comment type="pathway">
    <text evidence="3 9">Carbohydrate metabolism; galactose metabolism.</text>
</comment>
<reference evidence="11" key="1">
    <citation type="submission" date="2024-06" db="EMBL/GenBank/DDBJ databases">
        <authorList>
            <person name="Wu L."/>
        </authorList>
    </citation>
    <scope>NUCLEOTIDE SEQUENCE</scope>
    <source>
        <strain evidence="11">W17</strain>
    </source>
</reference>
<dbReference type="Gene3D" id="3.40.50.720">
    <property type="entry name" value="NAD(P)-binding Rossmann-like Domain"/>
    <property type="match status" value="1"/>
</dbReference>
<gene>
    <name evidence="11" type="primary">galE</name>
    <name evidence="11" type="ORF">ABCR88_28665</name>
</gene>
<dbReference type="PANTHER" id="PTHR43725">
    <property type="entry name" value="UDP-GLUCOSE 4-EPIMERASE"/>
    <property type="match status" value="1"/>
</dbReference>
<dbReference type="SUPFAM" id="SSF51735">
    <property type="entry name" value="NAD(P)-binding Rossmann-fold domains"/>
    <property type="match status" value="1"/>
</dbReference>